<dbReference type="OrthoDB" id="10618837at2759"/>
<sequence>MKTTLIVVLALFGAVNCGHISSSGHSGGKGSSYSSSGLKTIAQGSAHQAHSAVASQHAAARQASYVAKSTLAQAASQAAATAQAALAGKRILLQNLEEQSSEAHQQLEAELGHLKLAQAATSAAASVAKLAAAQVSEVTSALNSAQGVAVHAEEAAQKAAAELASQIAMVSKAKARLQSIEHQLNTVLLEYAATQEAAEKAAAAAQEAQHNAAQAGQRAALELHQVAEKQGGGHGESSSYTEAKYIESHGHS</sequence>
<protein>
    <submittedName>
        <fullName evidence="3">Uncharacterized protein</fullName>
    </submittedName>
</protein>
<accession>A0A7R8V7J4</accession>
<proteinExistence type="predicted"/>
<keyword evidence="1" id="KW-0175">Coiled coil</keyword>
<feature type="signal peptide" evidence="2">
    <location>
        <begin position="1"/>
        <end position="17"/>
    </location>
</feature>
<feature type="chain" id="PRO_5030957067" evidence="2">
    <location>
        <begin position="18"/>
        <end position="252"/>
    </location>
</feature>
<keyword evidence="4" id="KW-1185">Reference proteome</keyword>
<dbReference type="Pfam" id="PF05335">
    <property type="entry name" value="DUF745"/>
    <property type="match status" value="1"/>
</dbReference>
<dbReference type="InterPro" id="IPR007999">
    <property type="entry name" value="DUF745"/>
</dbReference>
<feature type="coiled-coil region" evidence="1">
    <location>
        <begin position="79"/>
        <end position="113"/>
    </location>
</feature>
<dbReference type="PANTHER" id="PTHR37161">
    <property type="entry name" value="HDC10475"/>
    <property type="match status" value="1"/>
</dbReference>
<keyword evidence="2" id="KW-0732">Signal</keyword>
<evidence type="ECO:0000313" key="4">
    <source>
        <dbReference type="Proteomes" id="UP000594454"/>
    </source>
</evidence>
<reference evidence="3 4" key="1">
    <citation type="submission" date="2020-11" db="EMBL/GenBank/DDBJ databases">
        <authorList>
            <person name="Wallbank WR R."/>
            <person name="Pardo Diaz C."/>
            <person name="Kozak K."/>
            <person name="Martin S."/>
            <person name="Jiggins C."/>
            <person name="Moest M."/>
            <person name="Warren A I."/>
            <person name="Generalovic N T."/>
            <person name="Byers J.R.P. K."/>
            <person name="Montejo-Kovacevich G."/>
            <person name="Yen C E."/>
        </authorList>
    </citation>
    <scope>NUCLEOTIDE SEQUENCE [LARGE SCALE GENOMIC DNA]</scope>
</reference>
<dbReference type="Proteomes" id="UP000594454">
    <property type="component" value="Chromosome 6"/>
</dbReference>
<dbReference type="EMBL" id="LR899014">
    <property type="protein sequence ID" value="CAD7093555.1"/>
    <property type="molecule type" value="Genomic_DNA"/>
</dbReference>
<dbReference type="InParanoid" id="A0A7R8V7J4"/>
<evidence type="ECO:0000256" key="1">
    <source>
        <dbReference type="SAM" id="Coils"/>
    </source>
</evidence>
<gene>
    <name evidence="3" type="ORF">HERILL_LOCUS15830</name>
</gene>
<dbReference type="PANTHER" id="PTHR37161:SF3">
    <property type="entry name" value="HDC10475"/>
    <property type="match status" value="1"/>
</dbReference>
<dbReference type="OMA" id="HTIACVI"/>
<name>A0A7R8V7J4_HERIL</name>
<evidence type="ECO:0000313" key="3">
    <source>
        <dbReference type="EMBL" id="CAD7093555.1"/>
    </source>
</evidence>
<evidence type="ECO:0000256" key="2">
    <source>
        <dbReference type="SAM" id="SignalP"/>
    </source>
</evidence>
<dbReference type="AlphaFoldDB" id="A0A7R8V7J4"/>
<feature type="coiled-coil region" evidence="1">
    <location>
        <begin position="170"/>
        <end position="218"/>
    </location>
</feature>
<organism evidence="3 4">
    <name type="scientific">Hermetia illucens</name>
    <name type="common">Black soldier fly</name>
    <dbReference type="NCBI Taxonomy" id="343691"/>
    <lineage>
        <taxon>Eukaryota</taxon>
        <taxon>Metazoa</taxon>
        <taxon>Ecdysozoa</taxon>
        <taxon>Arthropoda</taxon>
        <taxon>Hexapoda</taxon>
        <taxon>Insecta</taxon>
        <taxon>Pterygota</taxon>
        <taxon>Neoptera</taxon>
        <taxon>Endopterygota</taxon>
        <taxon>Diptera</taxon>
        <taxon>Brachycera</taxon>
        <taxon>Stratiomyomorpha</taxon>
        <taxon>Stratiomyidae</taxon>
        <taxon>Hermetiinae</taxon>
        <taxon>Hermetia</taxon>
    </lineage>
</organism>